<keyword evidence="3" id="KW-0418">Kinase</keyword>
<proteinExistence type="predicted"/>
<gene>
    <name evidence="3" type="ORF">ACFOZ9_14400</name>
</gene>
<dbReference type="InterPro" id="IPR039760">
    <property type="entry name" value="MOFRL_protein"/>
</dbReference>
<feature type="domain" description="MOFRL-associated" evidence="2">
    <location>
        <begin position="8"/>
        <end position="227"/>
    </location>
</feature>
<feature type="domain" description="MOFRL" evidence="1">
    <location>
        <begin position="300"/>
        <end position="404"/>
    </location>
</feature>
<dbReference type="Gene3D" id="3.40.50.10180">
    <property type="entry name" value="Glycerate kinase, MOFRL-like N-terminal domain"/>
    <property type="match status" value="1"/>
</dbReference>
<evidence type="ECO:0000313" key="4">
    <source>
        <dbReference type="Proteomes" id="UP001595998"/>
    </source>
</evidence>
<organism evidence="3 4">
    <name type="scientific">Deinococcus navajonensis</name>
    <dbReference type="NCBI Taxonomy" id="309884"/>
    <lineage>
        <taxon>Bacteria</taxon>
        <taxon>Thermotogati</taxon>
        <taxon>Deinococcota</taxon>
        <taxon>Deinococci</taxon>
        <taxon>Deinococcales</taxon>
        <taxon>Deinococcaceae</taxon>
        <taxon>Deinococcus</taxon>
    </lineage>
</organism>
<dbReference type="PANTHER" id="PTHR12227">
    <property type="entry name" value="GLYCERATE KINASE"/>
    <property type="match status" value="1"/>
</dbReference>
<dbReference type="Pfam" id="PF05161">
    <property type="entry name" value="MOFRL"/>
    <property type="match status" value="1"/>
</dbReference>
<keyword evidence="3" id="KW-0808">Transferase</keyword>
<name>A0ABV8XPD6_9DEIO</name>
<dbReference type="RefSeq" id="WP_380040857.1">
    <property type="nucleotide sequence ID" value="NZ_JBHSEH010000022.1"/>
</dbReference>
<dbReference type="InterPro" id="IPR038614">
    <property type="entry name" value="GK_N_sf"/>
</dbReference>
<dbReference type="InterPro" id="IPR037035">
    <property type="entry name" value="GK-like_C_sf"/>
</dbReference>
<comment type="caution">
    <text evidence="3">The sequence shown here is derived from an EMBL/GenBank/DDBJ whole genome shotgun (WGS) entry which is preliminary data.</text>
</comment>
<dbReference type="SUPFAM" id="SSF82544">
    <property type="entry name" value="GckA/TtuD-like"/>
    <property type="match status" value="1"/>
</dbReference>
<accession>A0ABV8XPD6</accession>
<dbReference type="Gene3D" id="3.40.1480.10">
    <property type="entry name" value="MOFRL domain"/>
    <property type="match status" value="1"/>
</dbReference>
<dbReference type="Pfam" id="PF13660">
    <property type="entry name" value="DUF4147"/>
    <property type="match status" value="1"/>
</dbReference>
<evidence type="ECO:0000259" key="1">
    <source>
        <dbReference type="Pfam" id="PF05161"/>
    </source>
</evidence>
<dbReference type="PANTHER" id="PTHR12227:SF0">
    <property type="entry name" value="GLYCERATE KINASE"/>
    <property type="match status" value="1"/>
</dbReference>
<protein>
    <submittedName>
        <fullName evidence="3">Glycerate kinase</fullName>
    </submittedName>
</protein>
<evidence type="ECO:0000259" key="2">
    <source>
        <dbReference type="Pfam" id="PF13660"/>
    </source>
</evidence>
<reference evidence="4" key="1">
    <citation type="journal article" date="2019" name="Int. J. Syst. Evol. Microbiol.">
        <title>The Global Catalogue of Microorganisms (GCM) 10K type strain sequencing project: providing services to taxonomists for standard genome sequencing and annotation.</title>
        <authorList>
            <consortium name="The Broad Institute Genomics Platform"/>
            <consortium name="The Broad Institute Genome Sequencing Center for Infectious Disease"/>
            <person name="Wu L."/>
            <person name="Ma J."/>
        </authorList>
    </citation>
    <scope>NUCLEOTIDE SEQUENCE [LARGE SCALE GENOMIC DNA]</scope>
    <source>
        <strain evidence="4">CCUG 56029</strain>
    </source>
</reference>
<dbReference type="EMBL" id="JBHSEH010000022">
    <property type="protein sequence ID" value="MFC4427405.1"/>
    <property type="molecule type" value="Genomic_DNA"/>
</dbReference>
<evidence type="ECO:0000313" key="3">
    <source>
        <dbReference type="EMBL" id="MFC4427405.1"/>
    </source>
</evidence>
<keyword evidence="4" id="KW-1185">Reference proteome</keyword>
<dbReference type="InterPro" id="IPR025286">
    <property type="entry name" value="MOFRL_assoc_dom"/>
</dbReference>
<dbReference type="Proteomes" id="UP001595998">
    <property type="component" value="Unassembled WGS sequence"/>
</dbReference>
<dbReference type="InterPro" id="IPR007835">
    <property type="entry name" value="MOFRL"/>
</dbReference>
<sequence>MSAPREVLLASFAAALRATDPARLVRSHLPERPPAAVLAFGKAAGPMLGAVLEWLPDVPFLAVLPEGALRPPVQGRGEWRASAHPQPDHRSVQSGRRALALARSLQAGQELLVLVSGGGSALLCVPWGVTLAQKAAVSGDLMRAGADILALNTVRKHLSAVKGGRLAYAALAQGARVQALLLSDVVGDDPAVIASGPTVADPTTFADALAVLDRFGLRHPEVRRHLEAGRRGERSETPFALPGAGSQIIGTNRLLLEGAARFVQAQGLRTLVLGDHFTGEARKVAEQHARHLRQISGPLALISGGETTVTVKGPGQGGRNHEFALALALHLGPAAGLWALSVGSDGMDGSSGAAGALVTPDTLQRAQALGLDPAEALMLNDSGRFFAALGDQILTGPTGQNLNDLRVILKWD</sequence>
<dbReference type="GO" id="GO:0016301">
    <property type="term" value="F:kinase activity"/>
    <property type="evidence" value="ECO:0007669"/>
    <property type="project" value="UniProtKB-KW"/>
</dbReference>